<dbReference type="EMBL" id="DS999641">
    <property type="protein sequence ID" value="EFE64924.2"/>
    <property type="molecule type" value="Genomic_DNA"/>
</dbReference>
<name>D5ZU90_STRV1</name>
<gene>
    <name evidence="1" type="ORF">SSFG_00178</name>
</gene>
<dbReference type="AlphaFoldDB" id="D5ZU90"/>
<dbReference type="InterPro" id="IPR029063">
    <property type="entry name" value="SAM-dependent_MTases_sf"/>
</dbReference>
<accession>D5ZU90</accession>
<dbReference type="Proteomes" id="UP000003824">
    <property type="component" value="Unassembled WGS sequence"/>
</dbReference>
<evidence type="ECO:0000313" key="2">
    <source>
        <dbReference type="Proteomes" id="UP000003824"/>
    </source>
</evidence>
<organism evidence="1 2">
    <name type="scientific">Streptomyces viridosporus (strain ATCC 14672 / DSM 40746 / JCM 4963 / KCTC 9882 / NRRL B-12104 / FH 1290)</name>
    <name type="common">Streptomyces ghanaensis</name>
    <dbReference type="NCBI Taxonomy" id="566461"/>
    <lineage>
        <taxon>Bacteria</taxon>
        <taxon>Bacillati</taxon>
        <taxon>Actinomycetota</taxon>
        <taxon>Actinomycetes</taxon>
        <taxon>Kitasatosporales</taxon>
        <taxon>Streptomycetaceae</taxon>
        <taxon>Streptomyces</taxon>
    </lineage>
</organism>
<sequence length="186" mass="20434">MSAALKDGCGEHPTTDLWHHFVGRARNATDRTVPGAFRWNWGQDGGPGAELLGDLTGLRVGDLGAGSGRHAAHLAVHHRPARVVVDASPAQHAMGEDLYGHLAPAASGPLRRAPAPVRHGGRLRRPLQRLRRRRLTVEKGAGLADLGRTWRVSRQGARHRWSVLKHRTRPGIPRQRPDTHYLDGMH</sequence>
<protein>
    <submittedName>
        <fullName evidence="1">Predicted protein</fullName>
    </submittedName>
</protein>
<reference evidence="2" key="1">
    <citation type="submission" date="2008-12" db="EMBL/GenBank/DDBJ databases">
        <title>Annotation of Streptomyces ghanaensis ATCC 14672.</title>
        <authorList>
            <consortium name="The Broad Institute Genome Sequencing Platform"/>
            <consortium name="Broad Institute Microbial Sequencing Center"/>
            <person name="Fischbach M."/>
            <person name="Ward D."/>
            <person name="Young S."/>
            <person name="Kodira C.D."/>
            <person name="Zeng Q."/>
            <person name="Koehrsen M."/>
            <person name="Godfrey P."/>
            <person name="Alvarado L."/>
            <person name="Berlin A.M."/>
            <person name="Borenstein D."/>
            <person name="Chen Z."/>
            <person name="Engels R."/>
            <person name="Freedman E."/>
            <person name="Gellesch M."/>
            <person name="Goldberg J."/>
            <person name="Griggs A."/>
            <person name="Gujja S."/>
            <person name="Heiman D.I."/>
            <person name="Hepburn T.A."/>
            <person name="Howarth C."/>
            <person name="Jen D."/>
            <person name="Larson L."/>
            <person name="Lewis B."/>
            <person name="Mehta T."/>
            <person name="Park D."/>
            <person name="Pearson M."/>
            <person name="Roberts A."/>
            <person name="Saif S."/>
            <person name="Shea T.D."/>
            <person name="Shenoy N."/>
            <person name="Sisk P."/>
            <person name="Stolte C."/>
            <person name="Sykes S.N."/>
            <person name="Walk T."/>
            <person name="White J."/>
            <person name="Yandava C."/>
            <person name="Straight P."/>
            <person name="Clardy J."/>
            <person name="Hung D."/>
            <person name="Kolter R."/>
            <person name="Mekalanos J."/>
            <person name="Walker S."/>
            <person name="Walsh C.T."/>
            <person name="Wieland B.L.C."/>
            <person name="Ilzarbe M."/>
            <person name="Galagan J."/>
            <person name="Nusbaum C."/>
            <person name="Birren B."/>
        </authorList>
    </citation>
    <scope>NUCLEOTIDE SEQUENCE [LARGE SCALE GENOMIC DNA]</scope>
    <source>
        <strain evidence="2">ATCC 14672 / DSM 40746 / JCM 4963 / KCTC 9882 / NRRL B-12104 / FH 1290</strain>
    </source>
</reference>
<evidence type="ECO:0000313" key="1">
    <source>
        <dbReference type="EMBL" id="EFE64924.2"/>
    </source>
</evidence>
<proteinExistence type="predicted"/>
<dbReference type="SUPFAM" id="SSF53335">
    <property type="entry name" value="S-adenosyl-L-methionine-dependent methyltransferases"/>
    <property type="match status" value="1"/>
</dbReference>
<dbReference type="eggNOG" id="COG2226">
    <property type="taxonomic scope" value="Bacteria"/>
</dbReference>